<dbReference type="Pfam" id="PF06309">
    <property type="entry name" value="Torsin"/>
    <property type="match status" value="1"/>
</dbReference>
<dbReference type="PRINTS" id="PR00300">
    <property type="entry name" value="CLPPROTEASEA"/>
</dbReference>
<name>A0AA88I3M9_ARTSF</name>
<keyword evidence="3 8" id="KW-0732">Signal</keyword>
<dbReference type="InterPro" id="IPR001270">
    <property type="entry name" value="ClpA/B"/>
</dbReference>
<dbReference type="GO" id="GO:0005524">
    <property type="term" value="F:ATP binding"/>
    <property type="evidence" value="ECO:0007669"/>
    <property type="project" value="UniProtKB-KW"/>
</dbReference>
<keyword evidence="5" id="KW-0256">Endoplasmic reticulum</keyword>
<dbReference type="Gene3D" id="3.40.50.300">
    <property type="entry name" value="P-loop containing nucleotide triphosphate hydrolases"/>
    <property type="match status" value="1"/>
</dbReference>
<evidence type="ECO:0000256" key="8">
    <source>
        <dbReference type="SAM" id="SignalP"/>
    </source>
</evidence>
<sequence length="332" mass="39079">MNFEFMLIIPILTYTVKSFDIPCWSSSFTIFDCCKVQTDTYSQELLLHNKLKNDVFGQHIAQGKIGKMIFSHAKNKYPRKALVMSFHGWTGNGKNFVAKQIVDALYVEGMKNRNVHIFFSTLHFPKEDQVDIYKIHLIDWIRGNVSRCDRSMFIFDEVDKMPPGLLDAIKPFMDYHVEIDGVDYRKSIFLLLSNTGGHDITQKSLELWKKGRKREEFKYEDFEKLIQMGAFNEPGGLFRADIVDRSLVDFYLPFLPMEKDHIKRCVEAEFRRRGYSWYSGDIETISDSIEYWPPDIKLYSVTGCKRIYQLVATKIHEWEMAHWLTDNDRNEL</sequence>
<evidence type="ECO:0000256" key="2">
    <source>
        <dbReference type="ARBA" id="ARBA00006235"/>
    </source>
</evidence>
<dbReference type="InterPro" id="IPR027417">
    <property type="entry name" value="P-loop_NTPase"/>
</dbReference>
<keyword evidence="6" id="KW-0067">ATP-binding</keyword>
<evidence type="ECO:0000259" key="9">
    <source>
        <dbReference type="Pfam" id="PF21376"/>
    </source>
</evidence>
<dbReference type="PANTHER" id="PTHR10760:SF2">
    <property type="entry name" value="LD13476P-RELATED"/>
    <property type="match status" value="1"/>
</dbReference>
<comment type="similarity">
    <text evidence="2">Belongs to the ClpA/ClpB family. Torsin subfamily.</text>
</comment>
<evidence type="ECO:0000256" key="6">
    <source>
        <dbReference type="ARBA" id="ARBA00022840"/>
    </source>
</evidence>
<evidence type="ECO:0000313" key="10">
    <source>
        <dbReference type="EMBL" id="KAK2715052.1"/>
    </source>
</evidence>
<dbReference type="FunFam" id="3.40.50.300:FF:002276">
    <property type="entry name" value="Torsin, putative"/>
    <property type="match status" value="1"/>
</dbReference>
<evidence type="ECO:0000313" key="11">
    <source>
        <dbReference type="Proteomes" id="UP001187531"/>
    </source>
</evidence>
<evidence type="ECO:0000256" key="5">
    <source>
        <dbReference type="ARBA" id="ARBA00022824"/>
    </source>
</evidence>
<dbReference type="GO" id="GO:0016887">
    <property type="term" value="F:ATP hydrolysis activity"/>
    <property type="evidence" value="ECO:0007669"/>
    <property type="project" value="InterPro"/>
</dbReference>
<dbReference type="GO" id="GO:0005788">
    <property type="term" value="C:endoplasmic reticulum lumen"/>
    <property type="evidence" value="ECO:0007669"/>
    <property type="project" value="UniProtKB-SubCell"/>
</dbReference>
<dbReference type="SUPFAM" id="SSF52540">
    <property type="entry name" value="P-loop containing nucleoside triphosphate hydrolases"/>
    <property type="match status" value="1"/>
</dbReference>
<evidence type="ECO:0000256" key="3">
    <source>
        <dbReference type="ARBA" id="ARBA00022729"/>
    </source>
</evidence>
<evidence type="ECO:0000256" key="1">
    <source>
        <dbReference type="ARBA" id="ARBA00004319"/>
    </source>
</evidence>
<dbReference type="GO" id="GO:0071218">
    <property type="term" value="P:cellular response to misfolded protein"/>
    <property type="evidence" value="ECO:0007669"/>
    <property type="project" value="TreeGrafter"/>
</dbReference>
<comment type="caution">
    <text evidence="10">The sequence shown here is derived from an EMBL/GenBank/DDBJ whole genome shotgun (WGS) entry which is preliminary data.</text>
</comment>
<comment type="subcellular location">
    <subcellularLocation>
        <location evidence="1">Endoplasmic reticulum lumen</location>
    </subcellularLocation>
</comment>
<proteinExistence type="inferred from homology"/>
<keyword evidence="7" id="KW-0325">Glycoprotein</keyword>
<dbReference type="InterPro" id="IPR049337">
    <property type="entry name" value="TOR1A_C"/>
</dbReference>
<dbReference type="Proteomes" id="UP001187531">
    <property type="component" value="Unassembled WGS sequence"/>
</dbReference>
<feature type="domain" description="Torsin-1A C-terminal" evidence="9">
    <location>
        <begin position="258"/>
        <end position="308"/>
    </location>
</feature>
<feature type="signal peptide" evidence="8">
    <location>
        <begin position="1"/>
        <end position="18"/>
    </location>
</feature>
<evidence type="ECO:0000256" key="4">
    <source>
        <dbReference type="ARBA" id="ARBA00022741"/>
    </source>
</evidence>
<dbReference type="AlphaFoldDB" id="A0AA88I3M9"/>
<keyword evidence="4" id="KW-0547">Nucleotide-binding</keyword>
<dbReference type="EMBL" id="JAVRJZ010000012">
    <property type="protein sequence ID" value="KAK2715052.1"/>
    <property type="molecule type" value="Genomic_DNA"/>
</dbReference>
<dbReference type="Pfam" id="PF21376">
    <property type="entry name" value="TOR1A_C"/>
    <property type="match status" value="1"/>
</dbReference>
<evidence type="ECO:0000256" key="7">
    <source>
        <dbReference type="ARBA" id="ARBA00023180"/>
    </source>
</evidence>
<protein>
    <recommendedName>
        <fullName evidence="9">Torsin-1A C-terminal domain-containing protein</fullName>
    </recommendedName>
</protein>
<accession>A0AA88I3M9</accession>
<dbReference type="PANTHER" id="PTHR10760">
    <property type="entry name" value="TORSIN"/>
    <property type="match status" value="1"/>
</dbReference>
<dbReference type="InterPro" id="IPR010448">
    <property type="entry name" value="Torsin"/>
</dbReference>
<gene>
    <name evidence="10" type="ORF">QYM36_009891</name>
</gene>
<feature type="chain" id="PRO_5041669368" description="Torsin-1A C-terminal domain-containing protein" evidence="8">
    <location>
        <begin position="19"/>
        <end position="332"/>
    </location>
</feature>
<organism evidence="10 11">
    <name type="scientific">Artemia franciscana</name>
    <name type="common">Brine shrimp</name>
    <name type="synonym">Artemia sanfranciscana</name>
    <dbReference type="NCBI Taxonomy" id="6661"/>
    <lineage>
        <taxon>Eukaryota</taxon>
        <taxon>Metazoa</taxon>
        <taxon>Ecdysozoa</taxon>
        <taxon>Arthropoda</taxon>
        <taxon>Crustacea</taxon>
        <taxon>Branchiopoda</taxon>
        <taxon>Anostraca</taxon>
        <taxon>Artemiidae</taxon>
        <taxon>Artemia</taxon>
    </lineage>
</organism>
<reference evidence="10" key="1">
    <citation type="submission" date="2023-07" db="EMBL/GenBank/DDBJ databases">
        <title>Chromosome-level genome assembly of Artemia franciscana.</title>
        <authorList>
            <person name="Jo E."/>
        </authorList>
    </citation>
    <scope>NUCLEOTIDE SEQUENCE</scope>
    <source>
        <tissue evidence="10">Whole body</tissue>
    </source>
</reference>
<keyword evidence="11" id="KW-1185">Reference proteome</keyword>